<keyword evidence="3" id="KW-0520">NAD</keyword>
<organism evidence="7">
    <name type="scientific">Aureimonas frigidaquae</name>
    <dbReference type="NCBI Taxonomy" id="424757"/>
    <lineage>
        <taxon>Bacteria</taxon>
        <taxon>Pseudomonadati</taxon>
        <taxon>Pseudomonadota</taxon>
        <taxon>Alphaproteobacteria</taxon>
        <taxon>Hyphomicrobiales</taxon>
        <taxon>Aurantimonadaceae</taxon>
        <taxon>Aureimonas</taxon>
    </lineage>
</organism>
<evidence type="ECO:0000259" key="6">
    <source>
        <dbReference type="Pfam" id="PF02826"/>
    </source>
</evidence>
<reference evidence="7" key="1">
    <citation type="journal article" date="2015" name="Proc. Natl. Acad. Sci. U.S.A.">
        <title>Bacterial clade with the ribosomal RNA operon on a small plasmid rather than the chromosome.</title>
        <authorList>
            <person name="Anda M."/>
            <person name="Ohtsubo Y."/>
            <person name="Okubo T."/>
            <person name="Sugawara M."/>
            <person name="Nagata Y."/>
            <person name="Tsuda M."/>
            <person name="Minamisawa K."/>
            <person name="Mitsui H."/>
        </authorList>
    </citation>
    <scope>NUCLEOTIDE SEQUENCE</scope>
    <source>
        <strain evidence="7">JCM 14755</strain>
    </source>
</reference>
<evidence type="ECO:0000256" key="1">
    <source>
        <dbReference type="ARBA" id="ARBA00005854"/>
    </source>
</evidence>
<protein>
    <submittedName>
        <fullName evidence="7">NAD-binding D-isomer specific 2-hydroxyacid dehydrogenase</fullName>
    </submittedName>
</protein>
<dbReference type="InterPro" id="IPR006140">
    <property type="entry name" value="D-isomer_DH_NAD-bd"/>
</dbReference>
<evidence type="ECO:0000256" key="4">
    <source>
        <dbReference type="RuleBase" id="RU003719"/>
    </source>
</evidence>
<keyword evidence="2 4" id="KW-0560">Oxidoreductase</keyword>
<name>A0A0P0Z4D1_9HYPH</name>
<feature type="domain" description="D-isomer specific 2-hydroxyacid dehydrogenase catalytic" evidence="5">
    <location>
        <begin position="16"/>
        <end position="310"/>
    </location>
</feature>
<dbReference type="Pfam" id="PF00389">
    <property type="entry name" value="2-Hacid_dh"/>
    <property type="match status" value="1"/>
</dbReference>
<accession>A0A0P0Z4D1</accession>
<dbReference type="OrthoDB" id="9793626at2"/>
<dbReference type="InterPro" id="IPR050857">
    <property type="entry name" value="D-2-hydroxyacid_DH"/>
</dbReference>
<dbReference type="EMBL" id="LC066377">
    <property type="protein sequence ID" value="BAT28828.1"/>
    <property type="molecule type" value="Genomic_DNA"/>
</dbReference>
<evidence type="ECO:0000259" key="5">
    <source>
        <dbReference type="Pfam" id="PF00389"/>
    </source>
</evidence>
<evidence type="ECO:0000313" key="7">
    <source>
        <dbReference type="EMBL" id="BAT28828.1"/>
    </source>
</evidence>
<dbReference type="InterPro" id="IPR036291">
    <property type="entry name" value="NAD(P)-bd_dom_sf"/>
</dbReference>
<dbReference type="GO" id="GO:0051287">
    <property type="term" value="F:NAD binding"/>
    <property type="evidence" value="ECO:0007669"/>
    <property type="project" value="InterPro"/>
</dbReference>
<dbReference type="PANTHER" id="PTHR42789:SF1">
    <property type="entry name" value="D-ISOMER SPECIFIC 2-HYDROXYACID DEHYDROGENASE FAMILY PROTEIN (AFU_ORTHOLOGUE AFUA_6G10090)"/>
    <property type="match status" value="1"/>
</dbReference>
<dbReference type="AlphaFoldDB" id="A0A0P0Z4D1"/>
<dbReference type="SUPFAM" id="SSF52283">
    <property type="entry name" value="Formate/glycerate dehydrogenase catalytic domain-like"/>
    <property type="match status" value="1"/>
</dbReference>
<dbReference type="InterPro" id="IPR006139">
    <property type="entry name" value="D-isomer_2_OHA_DH_cat_dom"/>
</dbReference>
<feature type="domain" description="D-isomer specific 2-hydroxyacid dehydrogenase NAD-binding" evidence="6">
    <location>
        <begin position="112"/>
        <end position="284"/>
    </location>
</feature>
<proteinExistence type="inferred from homology"/>
<dbReference type="RefSeq" id="WP_062229163.1">
    <property type="nucleotide sequence ID" value="NZ_BBWR01000018.1"/>
</dbReference>
<dbReference type="PANTHER" id="PTHR42789">
    <property type="entry name" value="D-ISOMER SPECIFIC 2-HYDROXYACID DEHYDROGENASE FAMILY PROTEIN (AFU_ORTHOLOGUE AFUA_6G10090)"/>
    <property type="match status" value="1"/>
</dbReference>
<dbReference type="GO" id="GO:0016616">
    <property type="term" value="F:oxidoreductase activity, acting on the CH-OH group of donors, NAD or NADP as acceptor"/>
    <property type="evidence" value="ECO:0007669"/>
    <property type="project" value="InterPro"/>
</dbReference>
<dbReference type="Pfam" id="PF02826">
    <property type="entry name" value="2-Hacid_dh_C"/>
    <property type="match status" value="1"/>
</dbReference>
<dbReference type="Gene3D" id="3.40.50.720">
    <property type="entry name" value="NAD(P)-binding Rossmann-like Domain"/>
    <property type="match status" value="2"/>
</dbReference>
<comment type="similarity">
    <text evidence="1 4">Belongs to the D-isomer specific 2-hydroxyacid dehydrogenase family.</text>
</comment>
<evidence type="ECO:0000256" key="3">
    <source>
        <dbReference type="ARBA" id="ARBA00023027"/>
    </source>
</evidence>
<dbReference type="SUPFAM" id="SSF51735">
    <property type="entry name" value="NAD(P)-binding Rossmann-fold domains"/>
    <property type="match status" value="1"/>
</dbReference>
<evidence type="ECO:0000256" key="2">
    <source>
        <dbReference type="ARBA" id="ARBA00023002"/>
    </source>
</evidence>
<sequence length="316" mass="32678">MARILVTPRSLTAEPPQVLGRLEHAGHELVFCRPGQMPSEAELIELIAEIDGWLAGVEPVSPAVVAAAERLRIISRNGSGIDNLPLGHLEERGIAVARAMAANAAGVAELAVALALAACRHLPQVAAGVRAGEWPRPKGREIDGAVVGIVGMGAIGRRVARTMLAMGATVLAVDPFRPALGALAADVAFVELDELLPRADIVSLHCPMPADGRPMIDGAALARMKGDAILINTARAQLVEEEALLQALDRGALATYATDVFAVEPPSAGGLAAHPRVIATSHIGGLTDASVHRATEAAVDNLLAHLADGAERRATA</sequence>